<name>A0ABW2T0K2_9ACTN</name>
<evidence type="ECO:0000256" key="2">
    <source>
        <dbReference type="SAM" id="SignalP"/>
    </source>
</evidence>
<keyword evidence="2" id="KW-0732">Signal</keyword>
<feature type="chain" id="PRO_5046596884" description="Ig-like domain-containing protein" evidence="2">
    <location>
        <begin position="26"/>
        <end position="600"/>
    </location>
</feature>
<feature type="compositionally biased region" description="Low complexity" evidence="1">
    <location>
        <begin position="259"/>
        <end position="279"/>
    </location>
</feature>
<evidence type="ECO:0008006" key="5">
    <source>
        <dbReference type="Google" id="ProtNLM"/>
    </source>
</evidence>
<accession>A0ABW2T0K2</accession>
<gene>
    <name evidence="3" type="ORF">ACFQVD_17515</name>
</gene>
<dbReference type="Proteomes" id="UP001596514">
    <property type="component" value="Unassembled WGS sequence"/>
</dbReference>
<keyword evidence="4" id="KW-1185">Reference proteome</keyword>
<proteinExistence type="predicted"/>
<reference evidence="4" key="1">
    <citation type="journal article" date="2019" name="Int. J. Syst. Evol. Microbiol.">
        <title>The Global Catalogue of Microorganisms (GCM) 10K type strain sequencing project: providing services to taxonomists for standard genome sequencing and annotation.</title>
        <authorList>
            <consortium name="The Broad Institute Genomics Platform"/>
            <consortium name="The Broad Institute Genome Sequencing Center for Infectious Disease"/>
            <person name="Wu L."/>
            <person name="Ma J."/>
        </authorList>
    </citation>
    <scope>NUCLEOTIDE SEQUENCE [LARGE SCALE GENOMIC DNA]</scope>
    <source>
        <strain evidence="4">JCM 10083</strain>
    </source>
</reference>
<dbReference type="EMBL" id="JBHTEE010000001">
    <property type="protein sequence ID" value="MFC7601897.1"/>
    <property type="molecule type" value="Genomic_DNA"/>
</dbReference>
<dbReference type="RefSeq" id="WP_343979766.1">
    <property type="nucleotide sequence ID" value="NZ_BAAAGK010000185.1"/>
</dbReference>
<sequence>MMKRTALLLSTVVLSGLLATTPSYAAAPSAPALKTAVAQVKASPAKRSGACPTTVGFSAVVAAKGKGIIRYRWVRGDGGKSVVKSLRVNGSRKVVVRDRQTFDRDTTGWQAVEILGKKGLSGKARFSVACDGPAQVWDVSHPLPAQPGRPLESAADVDVSPAAYNGVCPATVRFTATIQVSRTPATVDYRWIDSITGEGRPESLYFAAGGPRLRQVTLPMSVGSSTRGWKAVRILTPGGHDSGRADYAVTCKSGPAPTPTSTPTSTPSSTPSSTPTSTPTQPPVTPGRQIVELTPGDYAGTCVEPVAYRATGRVTLPAGAAQQVTYWWLVDGAAWQKQVLDFPASAQARSQDVSASWTLGAAGGGAHKVGLMVEGGPSQPDERSYTFTCDEGPNDANVTFRYVLVPLYAGDCDRSFSMRVDGLFTTDRETEVRYRLVADGQPGPVRSQVLKPGVVQTIGDFWNKSAQSSGNGTVRLEVLNHNKPFTQQTYSWTCVPKDPTPGAVRIGGLTSVAYHGDCDAAPYPTAWATLQAAPNTEISYRWVIDGKPDETRTHKAESSGFLNIQAFHWTRSSKTSGTVAIEVLNHNKPTKQAAYPVNCI</sequence>
<protein>
    <recommendedName>
        <fullName evidence="5">Ig-like domain-containing protein</fullName>
    </recommendedName>
</protein>
<feature type="region of interest" description="Disordered" evidence="1">
    <location>
        <begin position="243"/>
        <end position="288"/>
    </location>
</feature>
<feature type="signal peptide" evidence="2">
    <location>
        <begin position="1"/>
        <end position="25"/>
    </location>
</feature>
<evidence type="ECO:0000313" key="3">
    <source>
        <dbReference type="EMBL" id="MFC7601897.1"/>
    </source>
</evidence>
<organism evidence="3 4">
    <name type="scientific">Streptosporangium amethystogenes subsp. fukuiense</name>
    <dbReference type="NCBI Taxonomy" id="698418"/>
    <lineage>
        <taxon>Bacteria</taxon>
        <taxon>Bacillati</taxon>
        <taxon>Actinomycetota</taxon>
        <taxon>Actinomycetes</taxon>
        <taxon>Streptosporangiales</taxon>
        <taxon>Streptosporangiaceae</taxon>
        <taxon>Streptosporangium</taxon>
    </lineage>
</organism>
<evidence type="ECO:0000313" key="4">
    <source>
        <dbReference type="Proteomes" id="UP001596514"/>
    </source>
</evidence>
<comment type="caution">
    <text evidence="3">The sequence shown here is derived from an EMBL/GenBank/DDBJ whole genome shotgun (WGS) entry which is preliminary data.</text>
</comment>
<evidence type="ECO:0000256" key="1">
    <source>
        <dbReference type="SAM" id="MobiDB-lite"/>
    </source>
</evidence>